<feature type="non-terminal residue" evidence="1">
    <location>
        <position position="41"/>
    </location>
</feature>
<reference evidence="1" key="2">
    <citation type="journal article" date="2014" name="ISME J.">
        <title>Microbial stratification in low pH oxic and suboxic macroscopic growths along an acid mine drainage.</title>
        <authorList>
            <person name="Mendez-Garcia C."/>
            <person name="Mesa V."/>
            <person name="Sprenger R.R."/>
            <person name="Richter M."/>
            <person name="Diez M.S."/>
            <person name="Solano J."/>
            <person name="Bargiela R."/>
            <person name="Golyshina O.V."/>
            <person name="Manteca A."/>
            <person name="Ramos J.L."/>
            <person name="Gallego J.R."/>
            <person name="Llorente I."/>
            <person name="Martins Dos Santos V.A."/>
            <person name="Jensen O.N."/>
            <person name="Pelaez A.I."/>
            <person name="Sanchez J."/>
            <person name="Ferrer M."/>
        </authorList>
    </citation>
    <scope>NUCLEOTIDE SEQUENCE</scope>
</reference>
<dbReference type="EMBL" id="AUZY01001105">
    <property type="protein sequence ID" value="EQD76225.1"/>
    <property type="molecule type" value="Genomic_DNA"/>
</dbReference>
<dbReference type="AlphaFoldDB" id="T1D1B6"/>
<protein>
    <submittedName>
        <fullName evidence="1">Plasmid encoded RepA protein</fullName>
    </submittedName>
</protein>
<comment type="caution">
    <text evidence="1">The sequence shown here is derived from an EMBL/GenBank/DDBJ whole genome shotgun (WGS) entry which is preliminary data.</text>
</comment>
<sequence>MLWPTTVQFSQRYFESPMKHAVPLNETAIARLSHNAMGLDI</sequence>
<reference evidence="1" key="1">
    <citation type="submission" date="2013-08" db="EMBL/GenBank/DDBJ databases">
        <authorList>
            <person name="Mendez C."/>
            <person name="Richter M."/>
            <person name="Ferrer M."/>
            <person name="Sanchez J."/>
        </authorList>
    </citation>
    <scope>NUCLEOTIDE SEQUENCE</scope>
</reference>
<proteinExistence type="predicted"/>
<evidence type="ECO:0000313" key="1">
    <source>
        <dbReference type="EMBL" id="EQD76225.1"/>
    </source>
</evidence>
<organism evidence="1">
    <name type="scientific">mine drainage metagenome</name>
    <dbReference type="NCBI Taxonomy" id="410659"/>
    <lineage>
        <taxon>unclassified sequences</taxon>
        <taxon>metagenomes</taxon>
        <taxon>ecological metagenomes</taxon>
    </lineage>
</organism>
<gene>
    <name evidence="1" type="ORF">B1B_01820</name>
</gene>
<name>T1D1B6_9ZZZZ</name>
<accession>T1D1B6</accession>